<proteinExistence type="predicted"/>
<dbReference type="KEGG" id="dku:Desku_0819"/>
<name>A0AAU8PFK2_DESK7</name>
<sequence length="581" mass="66457">MRKWKKKSSSPDSGISYTVCGEFFPEVYPAFRSGKWSRGDEDPLDTEMRLFCSCMRWAFNRLLEGASRDDVKKRGQEIFGLNSRYADDARLKAKAVIDSQKELLEIEIDETESKLSRARGKLGQAMRKLARAEKKGVAPEEIEKLRLVINGKNARVASLEKKLAELKVHQENGTIPKVVFGGKKLWKDVCKRRTTREKWRAARRNRLYTQGDETKGGNPHFKMSHQNGEFRLAVTISHLSEQTGTDAKGRPIMTRAPKVEGKLWLPEKHRDIVRTWLAMGLPYTVELIRTVDGRYLVHLTFSLSGAPEPDFARGCLSVDTNPDGVGLCNVGPSGQPEPWPEDFSVPYPLNLGKYEGEFQVIPYPNGFIYIRIPDLEYARGFRRTYLIGVLAKVVVDIAKFLGKPIALEDLDFGKDRLDTNRKFNRMASNFPYAKVVEAVCRRAVKEKVPFKLVPPRHTSTIGYWKYMRRFAVPVHCAAALVIGRRAMGCREKVTRELKQLFEQIKQNLAQKATPDKPREGRGMTRRVRACLKRLEKKMQAHNALPSWEQVKFYSLWHDFKLLARVPAVTPFSRCRTNRQAS</sequence>
<accession>A0AAU8PFK2</accession>
<organism evidence="2 3">
    <name type="scientific">Desulfofundulus kuznetsovii (strain DSM 6115 / VKM B-1805 / 17)</name>
    <name type="common">Desulfotomaculum kuznetsovii</name>
    <dbReference type="NCBI Taxonomy" id="760568"/>
    <lineage>
        <taxon>Bacteria</taxon>
        <taxon>Bacillati</taxon>
        <taxon>Bacillota</taxon>
        <taxon>Clostridia</taxon>
        <taxon>Eubacteriales</taxon>
        <taxon>Peptococcaceae</taxon>
        <taxon>Desulfofundulus</taxon>
    </lineage>
</organism>
<dbReference type="RefSeq" id="WP_013821934.1">
    <property type="nucleotide sequence ID" value="NC_015573.1"/>
</dbReference>
<reference evidence="3" key="1">
    <citation type="submission" date="2011-05" db="EMBL/GenBank/DDBJ databases">
        <title>Complete sequence of Desulfotomaculum kuznetsovii DSM 6115.</title>
        <authorList>
            <person name="Lucas S."/>
            <person name="Han J."/>
            <person name="Lapidus A."/>
            <person name="Cheng J.-F."/>
            <person name="Goodwin L."/>
            <person name="Pitluck S."/>
            <person name="Peters L."/>
            <person name="Mikhailova N."/>
            <person name="Lu M."/>
            <person name="Saunders E."/>
            <person name="Han C."/>
            <person name="Tapia R."/>
            <person name="Land M."/>
            <person name="Hauser L."/>
            <person name="Kyrpides N."/>
            <person name="Ivanova N."/>
            <person name="Pagani I."/>
            <person name="Nazina T."/>
            <person name="Ivanova A."/>
            <person name="Parshina S."/>
            <person name="Kuever J."/>
            <person name="Muyzer G."/>
            <person name="Plugge C."/>
            <person name="Stams A."/>
            <person name="Woyke T."/>
        </authorList>
    </citation>
    <scope>NUCLEOTIDE SEQUENCE [LARGE SCALE GENOMIC DNA]</scope>
    <source>
        <strain evidence="3">DSM 6115 / VKM B-1805 / 17</strain>
    </source>
</reference>
<dbReference type="EMBL" id="CP002770">
    <property type="protein sequence ID" value="AEG14419.1"/>
    <property type="molecule type" value="Genomic_DNA"/>
</dbReference>
<feature type="coiled-coil region" evidence="1">
    <location>
        <begin position="94"/>
        <end position="169"/>
    </location>
</feature>
<dbReference type="AlphaFoldDB" id="A0AAU8PFK2"/>
<dbReference type="Proteomes" id="UP000009229">
    <property type="component" value="Chromosome"/>
</dbReference>
<evidence type="ECO:0000313" key="2">
    <source>
        <dbReference type="EMBL" id="AEG14419.1"/>
    </source>
</evidence>
<gene>
    <name evidence="2" type="ordered locus">Desku_0819</name>
</gene>
<keyword evidence="1" id="KW-0175">Coiled coil</keyword>
<keyword evidence="3" id="KW-1185">Reference proteome</keyword>
<evidence type="ECO:0000256" key="1">
    <source>
        <dbReference type="SAM" id="Coils"/>
    </source>
</evidence>
<protein>
    <submittedName>
        <fullName evidence="2">Transposase, IS605 OrfB family</fullName>
    </submittedName>
</protein>
<evidence type="ECO:0000313" key="3">
    <source>
        <dbReference type="Proteomes" id="UP000009229"/>
    </source>
</evidence>